<protein>
    <submittedName>
        <fullName evidence="8">Lysylphosphatidylglycerol synthase transmembrane domain-containing protein</fullName>
    </submittedName>
</protein>
<comment type="caution">
    <text evidence="8">The sequence shown here is derived from an EMBL/GenBank/DDBJ whole genome shotgun (WGS) entry which is preliminary data.</text>
</comment>
<keyword evidence="5 7" id="KW-1133">Transmembrane helix</keyword>
<accession>A0ABT5XGT5</accession>
<name>A0ABT5XGT5_9EURY</name>
<evidence type="ECO:0000256" key="7">
    <source>
        <dbReference type="SAM" id="Phobius"/>
    </source>
</evidence>
<sequence>MNKKYYRNLAAIIITFFIFYLIFKYVDIHQVISIIRNANQPILGIVFLLTVLIPAIQAKRWLIILKVMGYDLCYSEGVRVVMATHPFASITPSKSSDFIKIYYVKDKIPPTKTAGSVLTEKALDISTLLVFCVIGSLFYPKPLTIIIIILLIFFIIYFIISYLELNLPISTEINQKFRNIFSSTKLLMTDKKSFFIALVYTISLWFIAIIQSALLLSSLRMEVPFLFIMANMPIAIFMGQIPITLGGMGTRDVSIIELFSNYGTPSELLAVGLLFTFFRYWVLSIIGIPFMQKSLIRH</sequence>
<evidence type="ECO:0000256" key="4">
    <source>
        <dbReference type="ARBA" id="ARBA00022692"/>
    </source>
</evidence>
<reference evidence="8 9" key="1">
    <citation type="submission" date="2023-03" db="EMBL/GenBank/DDBJ databases">
        <title>Whole genome sequencing of Methanotrichaceae archaeon M04Ac.</title>
        <authorList>
            <person name="Khomyakova M.A."/>
            <person name="Merkel A.Y."/>
            <person name="Slobodkin A.I."/>
        </authorList>
    </citation>
    <scope>NUCLEOTIDE SEQUENCE [LARGE SCALE GENOMIC DNA]</scope>
    <source>
        <strain evidence="8 9">M04Ac</strain>
    </source>
</reference>
<dbReference type="NCBIfam" id="TIGR00374">
    <property type="entry name" value="flippase-like domain"/>
    <property type="match status" value="1"/>
</dbReference>
<dbReference type="Pfam" id="PF03706">
    <property type="entry name" value="LPG_synthase_TM"/>
    <property type="match status" value="1"/>
</dbReference>
<evidence type="ECO:0000256" key="3">
    <source>
        <dbReference type="ARBA" id="ARBA00022475"/>
    </source>
</evidence>
<dbReference type="InterPro" id="IPR022791">
    <property type="entry name" value="L-PG_synthase/AglD"/>
</dbReference>
<dbReference type="RefSeq" id="WP_316969543.1">
    <property type="nucleotide sequence ID" value="NZ_JARFPL010000032.1"/>
</dbReference>
<gene>
    <name evidence="8" type="ORF">P0O24_09645</name>
</gene>
<evidence type="ECO:0000256" key="5">
    <source>
        <dbReference type="ARBA" id="ARBA00022989"/>
    </source>
</evidence>
<evidence type="ECO:0000313" key="9">
    <source>
        <dbReference type="Proteomes" id="UP001215956"/>
    </source>
</evidence>
<evidence type="ECO:0000256" key="6">
    <source>
        <dbReference type="ARBA" id="ARBA00023136"/>
    </source>
</evidence>
<dbReference type="PANTHER" id="PTHR39087">
    <property type="entry name" value="UPF0104 MEMBRANE PROTEIN MJ1595"/>
    <property type="match status" value="1"/>
</dbReference>
<keyword evidence="9" id="KW-1185">Reference proteome</keyword>
<proteinExistence type="inferred from homology"/>
<comment type="similarity">
    <text evidence="2">Belongs to the UPF0104 family.</text>
</comment>
<feature type="transmembrane region" description="Helical" evidence="7">
    <location>
        <begin position="38"/>
        <end position="56"/>
    </location>
</feature>
<keyword evidence="3" id="KW-1003">Cell membrane</keyword>
<feature type="transmembrane region" description="Helical" evidence="7">
    <location>
        <begin position="223"/>
        <end position="248"/>
    </location>
</feature>
<feature type="transmembrane region" description="Helical" evidence="7">
    <location>
        <begin position="9"/>
        <end position="26"/>
    </location>
</feature>
<dbReference type="EMBL" id="JARFPL010000032">
    <property type="protein sequence ID" value="MDF0593841.1"/>
    <property type="molecule type" value="Genomic_DNA"/>
</dbReference>
<keyword evidence="6 7" id="KW-0472">Membrane</keyword>
<evidence type="ECO:0000256" key="1">
    <source>
        <dbReference type="ARBA" id="ARBA00004651"/>
    </source>
</evidence>
<keyword evidence="4 7" id="KW-0812">Transmembrane</keyword>
<dbReference type="PANTHER" id="PTHR39087:SF2">
    <property type="entry name" value="UPF0104 MEMBRANE PROTEIN MJ1595"/>
    <property type="match status" value="1"/>
</dbReference>
<dbReference type="Proteomes" id="UP001215956">
    <property type="component" value="Unassembled WGS sequence"/>
</dbReference>
<feature type="transmembrane region" description="Helical" evidence="7">
    <location>
        <begin position="268"/>
        <end position="291"/>
    </location>
</feature>
<comment type="subcellular location">
    <subcellularLocation>
        <location evidence="1">Cell membrane</location>
        <topology evidence="1">Multi-pass membrane protein</topology>
    </subcellularLocation>
</comment>
<evidence type="ECO:0000313" key="8">
    <source>
        <dbReference type="EMBL" id="MDF0593841.1"/>
    </source>
</evidence>
<feature type="transmembrane region" description="Helical" evidence="7">
    <location>
        <begin position="143"/>
        <end position="163"/>
    </location>
</feature>
<feature type="transmembrane region" description="Helical" evidence="7">
    <location>
        <begin position="194"/>
        <end position="216"/>
    </location>
</feature>
<organism evidence="8 9">
    <name type="scientific">Candidatus Methanocrinis alkalitolerans</name>
    <dbReference type="NCBI Taxonomy" id="3033395"/>
    <lineage>
        <taxon>Archaea</taxon>
        <taxon>Methanobacteriati</taxon>
        <taxon>Methanobacteriota</taxon>
        <taxon>Stenosarchaea group</taxon>
        <taxon>Methanomicrobia</taxon>
        <taxon>Methanotrichales</taxon>
        <taxon>Methanotrichaceae</taxon>
        <taxon>Methanocrinis</taxon>
    </lineage>
</organism>
<evidence type="ECO:0000256" key="2">
    <source>
        <dbReference type="ARBA" id="ARBA00011061"/>
    </source>
</evidence>